<sequence>MIKGLKKFITSFELIIGLSLILMFTAIGGAVYGILINQINLTISSLSVVVASISSIVAARVLKSQKDKDRPYVTFVINYDRYGIMQVGVKNAGNTLAILESVDADNNLILMEGQSLFEIIRGLPVQPNEEVLYPLSGLVQLSKEKLSQYTTSGTVKYKDMTGKTYENKFYISLEQVSSTLMHTNEQVMRDYKLRQIPDALKDIVKSLDEMNKTKND</sequence>
<comment type="caution">
    <text evidence="2">The sequence shown here is derived from an EMBL/GenBank/DDBJ whole genome shotgun (WGS) entry which is preliminary data.</text>
</comment>
<keyword evidence="1" id="KW-0472">Membrane</keyword>
<evidence type="ECO:0000256" key="1">
    <source>
        <dbReference type="SAM" id="Phobius"/>
    </source>
</evidence>
<organism evidence="2 3">
    <name type="scientific">Bacillus thuringiensis serovar iberica</name>
    <dbReference type="NCBI Taxonomy" id="180866"/>
    <lineage>
        <taxon>Bacteria</taxon>
        <taxon>Bacillati</taxon>
        <taxon>Bacillota</taxon>
        <taxon>Bacilli</taxon>
        <taxon>Bacillales</taxon>
        <taxon>Bacillaceae</taxon>
        <taxon>Bacillus</taxon>
        <taxon>Bacillus cereus group</taxon>
    </lineage>
</organism>
<reference evidence="2 3" key="1">
    <citation type="submission" date="2016-10" db="EMBL/GenBank/DDBJ databases">
        <title>Comparative genomics of Bacillus thuringiensis reveals a path to pathogens against multiple invertebrate hosts.</title>
        <authorList>
            <person name="Zheng J."/>
            <person name="Gao Q."/>
            <person name="Liu H."/>
            <person name="Peng D."/>
            <person name="Ruan L."/>
            <person name="Sun M."/>
        </authorList>
    </citation>
    <scope>NUCLEOTIDE SEQUENCE [LARGE SCALE GENOMIC DNA]</scope>
    <source>
        <strain evidence="2">BGSC 4BW1</strain>
    </source>
</reference>
<accession>A0A9X6QSQ0</accession>
<feature type="transmembrane region" description="Helical" evidence="1">
    <location>
        <begin position="41"/>
        <end position="62"/>
    </location>
</feature>
<evidence type="ECO:0000313" key="3">
    <source>
        <dbReference type="Proteomes" id="UP000195120"/>
    </source>
</evidence>
<dbReference type="RefSeq" id="WP_086400924.1">
    <property type="nucleotide sequence ID" value="NZ_MOOP01000023.1"/>
</dbReference>
<keyword evidence="1" id="KW-1133">Transmembrane helix</keyword>
<dbReference type="Proteomes" id="UP000195120">
    <property type="component" value="Unassembled WGS sequence"/>
</dbReference>
<protein>
    <submittedName>
        <fullName evidence="2">Uncharacterized protein</fullName>
    </submittedName>
</protein>
<keyword evidence="1" id="KW-0812">Transmembrane</keyword>
<dbReference type="EMBL" id="MOOP01000023">
    <property type="protein sequence ID" value="OUB53354.1"/>
    <property type="molecule type" value="Genomic_DNA"/>
</dbReference>
<feature type="transmembrane region" description="Helical" evidence="1">
    <location>
        <begin position="12"/>
        <end position="35"/>
    </location>
</feature>
<dbReference type="AlphaFoldDB" id="A0A9X6QSQ0"/>
<evidence type="ECO:0000313" key="2">
    <source>
        <dbReference type="EMBL" id="OUB53354.1"/>
    </source>
</evidence>
<gene>
    <name evidence="2" type="ORF">BK741_02970</name>
</gene>
<proteinExistence type="predicted"/>
<name>A0A9X6QSQ0_BACTU</name>